<reference evidence="4" key="1">
    <citation type="submission" date="2021-06" db="EMBL/GenBank/DDBJ databases">
        <authorList>
            <person name="Hodson N. C."/>
            <person name="Mongue J. A."/>
            <person name="Jaron S. K."/>
        </authorList>
    </citation>
    <scope>NUCLEOTIDE SEQUENCE</scope>
</reference>
<feature type="DNA-binding region" description="HMG box" evidence="2">
    <location>
        <begin position="149"/>
        <end position="216"/>
    </location>
</feature>
<dbReference type="InterPro" id="IPR050342">
    <property type="entry name" value="HMGB"/>
</dbReference>
<dbReference type="SMART" id="SM00398">
    <property type="entry name" value="HMG"/>
    <property type="match status" value="2"/>
</dbReference>
<keyword evidence="5" id="KW-1185">Reference proteome</keyword>
<evidence type="ECO:0000313" key="5">
    <source>
        <dbReference type="Proteomes" id="UP000708208"/>
    </source>
</evidence>
<evidence type="ECO:0000256" key="1">
    <source>
        <dbReference type="ARBA" id="ARBA00023125"/>
    </source>
</evidence>
<keyword evidence="1 2" id="KW-0238">DNA-binding</keyword>
<accession>A0A8J2PMI9</accession>
<dbReference type="OrthoDB" id="5550281at2759"/>
<dbReference type="PANTHER" id="PTHR48112:SF22">
    <property type="entry name" value="MITOCHONDRIAL TRANSCRIPTION FACTOR A, ISOFORM B"/>
    <property type="match status" value="1"/>
</dbReference>
<dbReference type="GO" id="GO:0005634">
    <property type="term" value="C:nucleus"/>
    <property type="evidence" value="ECO:0007669"/>
    <property type="project" value="UniProtKB-UniRule"/>
</dbReference>
<dbReference type="PANTHER" id="PTHR48112">
    <property type="entry name" value="HIGH MOBILITY GROUP PROTEIN DSP1"/>
    <property type="match status" value="1"/>
</dbReference>
<name>A0A8J2PMI9_9HEXA</name>
<protein>
    <recommendedName>
        <fullName evidence="3">HMG box domain-containing protein</fullName>
    </recommendedName>
</protein>
<dbReference type="PROSITE" id="PS50118">
    <property type="entry name" value="HMG_BOX_2"/>
    <property type="match status" value="2"/>
</dbReference>
<sequence>MSSFKWIANSLKNLRITGTGAGGQNVQARYLGTPAKQEIPVKPMKRPLNGYFRYAVKNFPEIVKKNPGKQSSELMKICSQQWRGLGDMEKEKYWQGYKTEMEGYKKVMDVYNNSLTPAQKDALEQAKEEKATKRDKFLKKKRLQELGRPKKPRTAYFIFADDHGDLKSSKSPEECRQKVVQVSEKWRKMSEAEKAPYFVKYQEEMDSYVRALAKWEEKMIRMGNDDLLGSRKSAKA</sequence>
<evidence type="ECO:0000256" key="2">
    <source>
        <dbReference type="PROSITE-ProRule" id="PRU00267"/>
    </source>
</evidence>
<dbReference type="GO" id="GO:0006357">
    <property type="term" value="P:regulation of transcription by RNA polymerase II"/>
    <property type="evidence" value="ECO:0007669"/>
    <property type="project" value="TreeGrafter"/>
</dbReference>
<dbReference type="AlphaFoldDB" id="A0A8J2PMI9"/>
<evidence type="ECO:0000313" key="4">
    <source>
        <dbReference type="EMBL" id="CAG7820165.1"/>
    </source>
</evidence>
<gene>
    <name evidence="4" type="ORF">AFUS01_LOCUS30570</name>
</gene>
<evidence type="ECO:0000259" key="3">
    <source>
        <dbReference type="PROSITE" id="PS50118"/>
    </source>
</evidence>
<feature type="domain" description="HMG box" evidence="3">
    <location>
        <begin position="149"/>
        <end position="216"/>
    </location>
</feature>
<dbReference type="Proteomes" id="UP000708208">
    <property type="component" value="Unassembled WGS sequence"/>
</dbReference>
<dbReference type="EMBL" id="CAJVCH010471461">
    <property type="protein sequence ID" value="CAG7820165.1"/>
    <property type="molecule type" value="Genomic_DNA"/>
</dbReference>
<comment type="caution">
    <text evidence="4">The sequence shown here is derived from an EMBL/GenBank/DDBJ whole genome shotgun (WGS) entry which is preliminary data.</text>
</comment>
<organism evidence="4 5">
    <name type="scientific">Allacma fusca</name>
    <dbReference type="NCBI Taxonomy" id="39272"/>
    <lineage>
        <taxon>Eukaryota</taxon>
        <taxon>Metazoa</taxon>
        <taxon>Ecdysozoa</taxon>
        <taxon>Arthropoda</taxon>
        <taxon>Hexapoda</taxon>
        <taxon>Collembola</taxon>
        <taxon>Symphypleona</taxon>
        <taxon>Sminthuridae</taxon>
        <taxon>Allacma</taxon>
    </lineage>
</organism>
<dbReference type="Pfam" id="PF00505">
    <property type="entry name" value="HMG_box"/>
    <property type="match status" value="2"/>
</dbReference>
<feature type="domain" description="HMG box" evidence="3">
    <location>
        <begin position="44"/>
        <end position="112"/>
    </location>
</feature>
<proteinExistence type="predicted"/>
<keyword evidence="2" id="KW-0539">Nucleus</keyword>
<dbReference type="GO" id="GO:0003677">
    <property type="term" value="F:DNA binding"/>
    <property type="evidence" value="ECO:0007669"/>
    <property type="project" value="UniProtKB-UniRule"/>
</dbReference>
<feature type="DNA-binding region" description="HMG box" evidence="2">
    <location>
        <begin position="44"/>
        <end position="112"/>
    </location>
</feature>
<dbReference type="InterPro" id="IPR009071">
    <property type="entry name" value="HMG_box_dom"/>
</dbReference>